<comment type="caution">
    <text evidence="2">The sequence shown here is derived from an EMBL/GenBank/DDBJ whole genome shotgun (WGS) entry which is preliminary data.</text>
</comment>
<reference evidence="2 3" key="1">
    <citation type="submission" date="2017-11" db="EMBL/GenBank/DDBJ databases">
        <title>Isolation and Characterization of Methanogenic Archaea from Saline Meromictic Lake at Siberia.</title>
        <authorList>
            <person name="Shen Y."/>
            <person name="Huang H.-H."/>
            <person name="Lai M.-C."/>
            <person name="Chen S.-C."/>
        </authorList>
    </citation>
    <scope>NUCLEOTIDE SEQUENCE [LARGE SCALE GENOMIC DNA]</scope>
    <source>
        <strain evidence="2 3">SY-01</strain>
    </source>
</reference>
<gene>
    <name evidence="2" type="ORF">CUN85_02665</name>
</gene>
<dbReference type="AlphaFoldDB" id="A0A4E0PXX8"/>
<feature type="transmembrane region" description="Helical" evidence="1">
    <location>
        <begin position="36"/>
        <end position="54"/>
    </location>
</feature>
<dbReference type="EMBL" id="PGGK01000002">
    <property type="protein sequence ID" value="TGC11068.1"/>
    <property type="molecule type" value="Genomic_DNA"/>
</dbReference>
<protein>
    <submittedName>
        <fullName evidence="2">Uncharacterized protein</fullName>
    </submittedName>
</protein>
<sequence>MLTKNIDMLNVAGITLFLLGISVGTIDYFVNSNDHSLGLIFISVAALFTSVKMLSKRNLPVLKLLVGISLTLALFSQAYFIDSEYSAALGLVMFLTSAVEYRKTV</sequence>
<organism evidence="2 3">
    <name type="scientific">Methanolobus halotolerans</name>
    <dbReference type="NCBI Taxonomy" id="2052935"/>
    <lineage>
        <taxon>Archaea</taxon>
        <taxon>Methanobacteriati</taxon>
        <taxon>Methanobacteriota</taxon>
        <taxon>Stenosarchaea group</taxon>
        <taxon>Methanomicrobia</taxon>
        <taxon>Methanosarcinales</taxon>
        <taxon>Methanosarcinaceae</taxon>
        <taxon>Methanolobus</taxon>
    </lineage>
</organism>
<keyword evidence="1" id="KW-0812">Transmembrane</keyword>
<evidence type="ECO:0000313" key="3">
    <source>
        <dbReference type="Proteomes" id="UP000297295"/>
    </source>
</evidence>
<proteinExistence type="predicted"/>
<feature type="transmembrane region" description="Helical" evidence="1">
    <location>
        <begin position="61"/>
        <end position="79"/>
    </location>
</feature>
<keyword evidence="1" id="KW-1133">Transmembrane helix</keyword>
<keyword evidence="1" id="KW-0472">Membrane</keyword>
<accession>A0A4E0PXX8</accession>
<name>A0A4E0PXX8_9EURY</name>
<dbReference type="Proteomes" id="UP000297295">
    <property type="component" value="Unassembled WGS sequence"/>
</dbReference>
<keyword evidence="3" id="KW-1185">Reference proteome</keyword>
<evidence type="ECO:0000256" key="1">
    <source>
        <dbReference type="SAM" id="Phobius"/>
    </source>
</evidence>
<feature type="transmembrane region" description="Helical" evidence="1">
    <location>
        <begin position="9"/>
        <end position="30"/>
    </location>
</feature>
<evidence type="ECO:0000313" key="2">
    <source>
        <dbReference type="EMBL" id="TGC11068.1"/>
    </source>
</evidence>